<reference evidence="7" key="1">
    <citation type="journal article" date="2021" name="PeerJ">
        <title>Extensive microbial diversity within the chicken gut microbiome revealed by metagenomics and culture.</title>
        <authorList>
            <person name="Gilroy R."/>
            <person name="Ravi A."/>
            <person name="Getino M."/>
            <person name="Pursley I."/>
            <person name="Horton D.L."/>
            <person name="Alikhan N.F."/>
            <person name="Baker D."/>
            <person name="Gharbi K."/>
            <person name="Hall N."/>
            <person name="Watson M."/>
            <person name="Adriaenssens E.M."/>
            <person name="Foster-Nyarko E."/>
            <person name="Jarju S."/>
            <person name="Secka A."/>
            <person name="Antonio M."/>
            <person name="Oren A."/>
            <person name="Chaudhuri R.R."/>
            <person name="La Ragione R."/>
            <person name="Hildebrand F."/>
            <person name="Pallen M.J."/>
        </authorList>
    </citation>
    <scope>NUCLEOTIDE SEQUENCE</scope>
    <source>
        <strain evidence="7">Gambia16-930</strain>
    </source>
</reference>
<dbReference type="Pfam" id="PF00572">
    <property type="entry name" value="Ribosomal_L13"/>
    <property type="match status" value="1"/>
</dbReference>
<evidence type="ECO:0000256" key="4">
    <source>
        <dbReference type="ARBA" id="ARBA00023274"/>
    </source>
</evidence>
<dbReference type="InterPro" id="IPR036899">
    <property type="entry name" value="Ribosomal_uL13_sf"/>
</dbReference>
<dbReference type="Gene3D" id="3.90.1180.10">
    <property type="entry name" value="Ribosomal protein L13"/>
    <property type="match status" value="1"/>
</dbReference>
<keyword evidence="3 6" id="KW-0689">Ribosomal protein</keyword>
<proteinExistence type="inferred from homology"/>
<dbReference type="InterPro" id="IPR005822">
    <property type="entry name" value="Ribosomal_uL13"/>
</dbReference>
<reference evidence="7" key="2">
    <citation type="submission" date="2021-04" db="EMBL/GenBank/DDBJ databases">
        <authorList>
            <person name="Gilroy R."/>
        </authorList>
    </citation>
    <scope>NUCLEOTIDE SEQUENCE</scope>
    <source>
        <strain evidence="7">Gambia16-930</strain>
    </source>
</reference>
<dbReference type="AlphaFoldDB" id="A0A9D1RHQ6"/>
<evidence type="ECO:0000256" key="1">
    <source>
        <dbReference type="ARBA" id="ARBA00006227"/>
    </source>
</evidence>
<comment type="caution">
    <text evidence="7">The sequence shown here is derived from an EMBL/GenBank/DDBJ whole genome shotgun (WGS) entry which is preliminary data.</text>
</comment>
<dbReference type="FunFam" id="3.90.1180.10:FF:000001">
    <property type="entry name" value="50S ribosomal protein L13"/>
    <property type="match status" value="1"/>
</dbReference>
<evidence type="ECO:0000313" key="8">
    <source>
        <dbReference type="Proteomes" id="UP000824267"/>
    </source>
</evidence>
<organism evidence="7 8">
    <name type="scientific">Candidatus Onthomorpha intestinigallinarum</name>
    <dbReference type="NCBI Taxonomy" id="2840880"/>
    <lineage>
        <taxon>Bacteria</taxon>
        <taxon>Pseudomonadati</taxon>
        <taxon>Bacteroidota</taxon>
        <taxon>Bacteroidia</taxon>
        <taxon>Bacteroidales</taxon>
        <taxon>Candidatus Onthomorpha</taxon>
    </lineage>
</organism>
<dbReference type="Proteomes" id="UP000824267">
    <property type="component" value="Unassembled WGS sequence"/>
</dbReference>
<dbReference type="GO" id="GO:0006412">
    <property type="term" value="P:translation"/>
    <property type="evidence" value="ECO:0007669"/>
    <property type="project" value="UniProtKB-UniRule"/>
</dbReference>
<dbReference type="NCBIfam" id="TIGR01066">
    <property type="entry name" value="rplM_bact"/>
    <property type="match status" value="1"/>
</dbReference>
<dbReference type="EMBL" id="DXGG01000039">
    <property type="protein sequence ID" value="HIW86857.1"/>
    <property type="molecule type" value="Genomic_DNA"/>
</dbReference>
<keyword evidence="4 6" id="KW-0687">Ribonucleoprotein</keyword>
<protein>
    <recommendedName>
        <fullName evidence="5 6">Large ribosomal subunit protein uL13</fullName>
    </recommendedName>
</protein>
<evidence type="ECO:0000256" key="5">
    <source>
        <dbReference type="ARBA" id="ARBA00035201"/>
    </source>
</evidence>
<sequence length="151" mass="16973">MGTLSYKTISANKATVKKEWIVVDAENEVVGRLATKVANILRGKHKPSFTPHVDCGDYVIVINADKVRFTGRKLTDKVYVRHTGYPGGQRFSTPKQLLDKFPIRVVEHAVKGMLPKNKLGSKLYRNLHVVAGPTHKFEAQQPRLVNLNTIR</sequence>
<dbReference type="GO" id="GO:0022625">
    <property type="term" value="C:cytosolic large ribosomal subunit"/>
    <property type="evidence" value="ECO:0007669"/>
    <property type="project" value="TreeGrafter"/>
</dbReference>
<comment type="subunit">
    <text evidence="2 6">Part of the 50S ribosomal subunit.</text>
</comment>
<evidence type="ECO:0000256" key="2">
    <source>
        <dbReference type="ARBA" id="ARBA00011838"/>
    </source>
</evidence>
<gene>
    <name evidence="6 7" type="primary">rplM</name>
    <name evidence="7" type="ORF">IAC47_01075</name>
</gene>
<dbReference type="PANTHER" id="PTHR11545:SF2">
    <property type="entry name" value="LARGE RIBOSOMAL SUBUNIT PROTEIN UL13M"/>
    <property type="match status" value="1"/>
</dbReference>
<dbReference type="InterPro" id="IPR005823">
    <property type="entry name" value="Ribosomal_uL13_bac-type"/>
</dbReference>
<dbReference type="HAMAP" id="MF_01366">
    <property type="entry name" value="Ribosomal_uL13"/>
    <property type="match status" value="1"/>
</dbReference>
<dbReference type="GO" id="GO:0017148">
    <property type="term" value="P:negative regulation of translation"/>
    <property type="evidence" value="ECO:0007669"/>
    <property type="project" value="TreeGrafter"/>
</dbReference>
<dbReference type="PIRSF" id="PIRSF002181">
    <property type="entry name" value="Ribosomal_L13"/>
    <property type="match status" value="1"/>
</dbReference>
<dbReference type="SUPFAM" id="SSF52161">
    <property type="entry name" value="Ribosomal protein L13"/>
    <property type="match status" value="1"/>
</dbReference>
<dbReference type="CDD" id="cd00392">
    <property type="entry name" value="Ribosomal_L13"/>
    <property type="match status" value="1"/>
</dbReference>
<dbReference type="GO" id="GO:0003729">
    <property type="term" value="F:mRNA binding"/>
    <property type="evidence" value="ECO:0007669"/>
    <property type="project" value="TreeGrafter"/>
</dbReference>
<name>A0A9D1RHQ6_9BACT</name>
<evidence type="ECO:0000313" key="7">
    <source>
        <dbReference type="EMBL" id="HIW86857.1"/>
    </source>
</evidence>
<dbReference type="PANTHER" id="PTHR11545">
    <property type="entry name" value="RIBOSOMAL PROTEIN L13"/>
    <property type="match status" value="1"/>
</dbReference>
<evidence type="ECO:0000256" key="3">
    <source>
        <dbReference type="ARBA" id="ARBA00022980"/>
    </source>
</evidence>
<evidence type="ECO:0000256" key="6">
    <source>
        <dbReference type="HAMAP-Rule" id="MF_01366"/>
    </source>
</evidence>
<comment type="function">
    <text evidence="6">This protein is one of the early assembly proteins of the 50S ribosomal subunit, although it is not seen to bind rRNA by itself. It is important during the early stages of 50S assembly.</text>
</comment>
<dbReference type="GO" id="GO:0003735">
    <property type="term" value="F:structural constituent of ribosome"/>
    <property type="evidence" value="ECO:0007669"/>
    <property type="project" value="InterPro"/>
</dbReference>
<accession>A0A9D1RHQ6</accession>
<comment type="similarity">
    <text evidence="1 6">Belongs to the universal ribosomal protein uL13 family.</text>
</comment>